<feature type="non-terminal residue" evidence="2">
    <location>
        <position position="1"/>
    </location>
</feature>
<organism evidence="2">
    <name type="scientific">marine sediment metagenome</name>
    <dbReference type="NCBI Taxonomy" id="412755"/>
    <lineage>
        <taxon>unclassified sequences</taxon>
        <taxon>metagenomes</taxon>
        <taxon>ecological metagenomes</taxon>
    </lineage>
</organism>
<dbReference type="Gene3D" id="3.40.50.300">
    <property type="entry name" value="P-loop containing nucleotide triphosphate hydrolases"/>
    <property type="match status" value="1"/>
</dbReference>
<proteinExistence type="predicted"/>
<dbReference type="InterPro" id="IPR045455">
    <property type="entry name" value="NrS-1_pol-like_helicase"/>
</dbReference>
<accession>A0A0F9HKC1</accession>
<sequence>KNLTMQRSKTGVEYLDSKSLDVTCSVTGVKANSAGLVQLNLDGGDSWGYYYDPEHPHFLKNFKGEPTVILKDFLPDYYQQAVVVARRQKQAANNKPFVFRDYITDSFYAGILSPVEEVLQFNQLSKQNIDDFFVEFGRSPPDPVPTWKRTFDPTNLLQYDPQRKRFNVWAPTSYMQDAKPIDHVPITIEKILRHITVDTETYDRFLNWLAFIFQKRTKSGTAWILHGCPGTGKGVFFNQVLAPIFGREYCVTKLMGDLKSNFNGYMETALFVNVDETRSITVGLDASRVMGAVKNWITEPVMSIEAKQQNQRMSRSYVNFIFTTNDLDSLPIEAGDRRFNVAPRQETPIVLSAAEIEAFLPMELQAFAGFLYQYEVTEAEVRTPLINVAKEELRQATQTSIDQFCSAIREGNLEYFVTGVDEPTTLYQEKERFKQPSSSG</sequence>
<dbReference type="Pfam" id="PF19263">
    <property type="entry name" value="DUF5906"/>
    <property type="match status" value="1"/>
</dbReference>
<dbReference type="InterPro" id="IPR027417">
    <property type="entry name" value="P-loop_NTPase"/>
</dbReference>
<feature type="domain" description="NrS-1 polymerase-like helicase" evidence="1">
    <location>
        <begin position="225"/>
        <end position="338"/>
    </location>
</feature>
<name>A0A0F9HKC1_9ZZZZ</name>
<reference evidence="2" key="1">
    <citation type="journal article" date="2015" name="Nature">
        <title>Complex archaea that bridge the gap between prokaryotes and eukaryotes.</title>
        <authorList>
            <person name="Spang A."/>
            <person name="Saw J.H."/>
            <person name="Jorgensen S.L."/>
            <person name="Zaremba-Niedzwiedzka K."/>
            <person name="Martijn J."/>
            <person name="Lind A.E."/>
            <person name="van Eijk R."/>
            <person name="Schleper C."/>
            <person name="Guy L."/>
            <person name="Ettema T.J."/>
        </authorList>
    </citation>
    <scope>NUCLEOTIDE SEQUENCE</scope>
</reference>
<dbReference type="AlphaFoldDB" id="A0A0F9HKC1"/>
<dbReference type="EMBL" id="LAZR01024303">
    <property type="protein sequence ID" value="KKL75602.1"/>
    <property type="molecule type" value="Genomic_DNA"/>
</dbReference>
<gene>
    <name evidence="2" type="ORF">LCGC14_2053210</name>
</gene>
<evidence type="ECO:0000259" key="1">
    <source>
        <dbReference type="Pfam" id="PF19263"/>
    </source>
</evidence>
<protein>
    <recommendedName>
        <fullName evidence="1">NrS-1 polymerase-like helicase domain-containing protein</fullName>
    </recommendedName>
</protein>
<comment type="caution">
    <text evidence="2">The sequence shown here is derived from an EMBL/GenBank/DDBJ whole genome shotgun (WGS) entry which is preliminary data.</text>
</comment>
<dbReference type="SUPFAM" id="SSF52540">
    <property type="entry name" value="P-loop containing nucleoside triphosphate hydrolases"/>
    <property type="match status" value="1"/>
</dbReference>
<evidence type="ECO:0000313" key="2">
    <source>
        <dbReference type="EMBL" id="KKL75602.1"/>
    </source>
</evidence>